<dbReference type="PANTHER" id="PTHR47506">
    <property type="entry name" value="TRANSCRIPTIONAL REGULATORY PROTEIN"/>
    <property type="match status" value="1"/>
</dbReference>
<feature type="DNA-binding region" description="H-T-H motif" evidence="4">
    <location>
        <begin position="37"/>
        <end position="56"/>
    </location>
</feature>
<feature type="domain" description="HTH tetR-type" evidence="5">
    <location>
        <begin position="15"/>
        <end position="74"/>
    </location>
</feature>
<evidence type="ECO:0000313" key="6">
    <source>
        <dbReference type="EMBL" id="PYC74483.1"/>
    </source>
</evidence>
<keyword evidence="7" id="KW-1185">Reference proteome</keyword>
<dbReference type="InterPro" id="IPR009057">
    <property type="entry name" value="Homeodomain-like_sf"/>
</dbReference>
<dbReference type="GO" id="GO:0003677">
    <property type="term" value="F:DNA binding"/>
    <property type="evidence" value="ECO:0007669"/>
    <property type="project" value="UniProtKB-UniRule"/>
</dbReference>
<evidence type="ECO:0000256" key="2">
    <source>
        <dbReference type="ARBA" id="ARBA00023125"/>
    </source>
</evidence>
<dbReference type="SUPFAM" id="SSF48498">
    <property type="entry name" value="Tetracyclin repressor-like, C-terminal domain"/>
    <property type="match status" value="1"/>
</dbReference>
<gene>
    <name evidence="6" type="ORF">C7C46_24015</name>
</gene>
<dbReference type="PANTHER" id="PTHR47506:SF1">
    <property type="entry name" value="HTH-TYPE TRANSCRIPTIONAL REGULATOR YJDC"/>
    <property type="match status" value="1"/>
</dbReference>
<protein>
    <submittedName>
        <fullName evidence="6">TetR family transcriptional regulator</fullName>
    </submittedName>
</protein>
<comment type="caution">
    <text evidence="6">The sequence shown here is derived from an EMBL/GenBank/DDBJ whole genome shotgun (WGS) entry which is preliminary data.</text>
</comment>
<dbReference type="Proteomes" id="UP000248039">
    <property type="component" value="Unassembled WGS sequence"/>
</dbReference>
<evidence type="ECO:0000259" key="5">
    <source>
        <dbReference type="PROSITE" id="PS50977"/>
    </source>
</evidence>
<dbReference type="PRINTS" id="PR00455">
    <property type="entry name" value="HTHTETR"/>
</dbReference>
<dbReference type="PROSITE" id="PS50977">
    <property type="entry name" value="HTH_TETR_2"/>
    <property type="match status" value="1"/>
</dbReference>
<dbReference type="SUPFAM" id="SSF46689">
    <property type="entry name" value="Homeodomain-like"/>
    <property type="match status" value="1"/>
</dbReference>
<dbReference type="InterPro" id="IPR001647">
    <property type="entry name" value="HTH_TetR"/>
</dbReference>
<dbReference type="InterPro" id="IPR036271">
    <property type="entry name" value="Tet_transcr_reg_TetR-rel_C_sf"/>
</dbReference>
<proteinExistence type="predicted"/>
<sequence>MTEATPAPIAAPTASSTRDRLLDAAADLFYREGMHIGVEALCRAAGVSKRSMYQLFDSKDEVIAASLDRTAAAYRAALFPAADDAGSPRERILHVFRRLEALSVDADFHGCPFVAAAVELKVPEHPGSLAARRHKNALIAYFRHEAEAGGAQDPAELSRHLTVVFDGANSWGVVQGSGTDGLAISMATTLLDAAGMKDTAG</sequence>
<dbReference type="EMBL" id="PYBW01000095">
    <property type="protein sequence ID" value="PYC74483.1"/>
    <property type="molecule type" value="Genomic_DNA"/>
</dbReference>
<keyword evidence="1" id="KW-0805">Transcription regulation</keyword>
<dbReference type="OrthoDB" id="4214267at2"/>
<keyword evidence="3" id="KW-0804">Transcription</keyword>
<evidence type="ECO:0000256" key="1">
    <source>
        <dbReference type="ARBA" id="ARBA00023015"/>
    </source>
</evidence>
<dbReference type="AlphaFoldDB" id="A0A2V4N0S8"/>
<dbReference type="Gene3D" id="1.10.357.10">
    <property type="entry name" value="Tetracycline Repressor, domain 2"/>
    <property type="match status" value="1"/>
</dbReference>
<accession>A0A2V4N0S8</accession>
<organism evidence="6 7">
    <name type="scientific">Streptomyces tateyamensis</name>
    <dbReference type="NCBI Taxonomy" id="565073"/>
    <lineage>
        <taxon>Bacteria</taxon>
        <taxon>Bacillati</taxon>
        <taxon>Actinomycetota</taxon>
        <taxon>Actinomycetes</taxon>
        <taxon>Kitasatosporales</taxon>
        <taxon>Streptomycetaceae</taxon>
        <taxon>Streptomyces</taxon>
    </lineage>
</organism>
<dbReference type="Pfam" id="PF00440">
    <property type="entry name" value="TetR_N"/>
    <property type="match status" value="1"/>
</dbReference>
<evidence type="ECO:0000256" key="4">
    <source>
        <dbReference type="PROSITE-ProRule" id="PRU00335"/>
    </source>
</evidence>
<reference evidence="6 7" key="1">
    <citation type="submission" date="2018-03" db="EMBL/GenBank/DDBJ databases">
        <title>Bioinformatic expansion and discovery of thiopeptide antibiotics.</title>
        <authorList>
            <person name="Schwalen C.J."/>
            <person name="Hudson G.A."/>
            <person name="Mitchell D.A."/>
        </authorList>
    </citation>
    <scope>NUCLEOTIDE SEQUENCE [LARGE SCALE GENOMIC DNA]</scope>
    <source>
        <strain evidence="6 7">ATCC 21389</strain>
    </source>
</reference>
<name>A0A2V4N0S8_9ACTN</name>
<dbReference type="RefSeq" id="WP_110671990.1">
    <property type="nucleotide sequence ID" value="NZ_PYBW01000095.1"/>
</dbReference>
<evidence type="ECO:0000256" key="3">
    <source>
        <dbReference type="ARBA" id="ARBA00023163"/>
    </source>
</evidence>
<evidence type="ECO:0000313" key="7">
    <source>
        <dbReference type="Proteomes" id="UP000248039"/>
    </source>
</evidence>
<keyword evidence="2 4" id="KW-0238">DNA-binding</keyword>